<dbReference type="RefSeq" id="WP_028488502.1">
    <property type="nucleotide sequence ID" value="NZ_CP133218.1"/>
</dbReference>
<dbReference type="Proteomes" id="UP001236657">
    <property type="component" value="Chromosome"/>
</dbReference>
<gene>
    <name evidence="1" type="ORF">RCF98_08605</name>
</gene>
<protein>
    <recommendedName>
        <fullName evidence="3">HDOD domain-containing protein</fullName>
    </recommendedName>
</protein>
<accession>A0ABY9MV39</accession>
<organism evidence="1 2">
    <name type="scientific">Thiothrix lacustris</name>
    <dbReference type="NCBI Taxonomy" id="525917"/>
    <lineage>
        <taxon>Bacteria</taxon>
        <taxon>Pseudomonadati</taxon>
        <taxon>Pseudomonadota</taxon>
        <taxon>Gammaproteobacteria</taxon>
        <taxon>Thiotrichales</taxon>
        <taxon>Thiotrichaceae</taxon>
        <taxon>Thiothrix</taxon>
    </lineage>
</organism>
<reference evidence="1 2" key="1">
    <citation type="submission" date="2023-08" db="EMBL/GenBank/DDBJ databases">
        <title>New molecular markers tilS and rpoB for phylogenetic and monitoring studies of the genus Thiothrix biodiversity.</title>
        <authorList>
            <person name="Ravin N.V."/>
            <person name="Smolyakov D."/>
            <person name="Markov N.D."/>
            <person name="Beletsky A.V."/>
            <person name="Mardanov A.V."/>
            <person name="Rudenko T.S."/>
            <person name="Grabovich M.Y."/>
        </authorList>
    </citation>
    <scope>NUCLEOTIDE SEQUENCE [LARGE SCALE GENOMIC DNA]</scope>
    <source>
        <strain evidence="1 2">MK1</strain>
    </source>
</reference>
<sequence length="460" mass="51680">MLKHSKSGPLKVALLAISPHNRAILEFFFSGAGRNLFKVVIDTEADAFILDYDHPDAKEDWHKQEALQKPGIILSVHQIDLPLCIWIPKPLTSRALTEAVEKVQELMVTQPALAGSLSHPVGKLERGDTQAKEIVRESQHFRDLPKPFGIPERADRVDKKLRSLMISLPDDADDEEVVLPLVSVEPTAPTSAPVTVFDPAETNIPLEEIDRPIESTASQAEAELRWKTLCGEQDDVQASSDIALFTPENYLLASVLDALRQAQEVQQTLHLKLSAQHYALLMPKQGLAFCTLDTRSEEFRTLCNNPVQTGQFALHIPDAKELEQMEPPTQGDPNALLLDLEAFVWVSSLLTARGRLGRGVDIEQKIVLKYWPNLTRLEQFPHIMRIAALWNQRPANVLEIAKALNIPQRYVFAFHTAATALNLFEMDQNKLNIREKEKPKQENRGFFSRFLKRLLGGGTN</sequence>
<name>A0ABY9MV39_9GAMM</name>
<evidence type="ECO:0008006" key="3">
    <source>
        <dbReference type="Google" id="ProtNLM"/>
    </source>
</evidence>
<evidence type="ECO:0000313" key="2">
    <source>
        <dbReference type="Proteomes" id="UP001236657"/>
    </source>
</evidence>
<evidence type="ECO:0000313" key="1">
    <source>
        <dbReference type="EMBL" id="WML92388.1"/>
    </source>
</evidence>
<proteinExistence type="predicted"/>
<dbReference type="EMBL" id="CP133218">
    <property type="protein sequence ID" value="WML92388.1"/>
    <property type="molecule type" value="Genomic_DNA"/>
</dbReference>
<keyword evidence="2" id="KW-1185">Reference proteome</keyword>